<feature type="compositionally biased region" description="Low complexity" evidence="1">
    <location>
        <begin position="290"/>
        <end position="305"/>
    </location>
</feature>
<feature type="transmembrane region" description="Helical" evidence="2">
    <location>
        <begin position="173"/>
        <end position="194"/>
    </location>
</feature>
<name>A0AAW0D4R5_9AGAR</name>
<keyword evidence="2" id="KW-0812">Transmembrane</keyword>
<keyword evidence="4" id="KW-1185">Reference proteome</keyword>
<organism evidence="3 4">
    <name type="scientific">Paramarasmius palmivorus</name>
    <dbReference type="NCBI Taxonomy" id="297713"/>
    <lineage>
        <taxon>Eukaryota</taxon>
        <taxon>Fungi</taxon>
        <taxon>Dikarya</taxon>
        <taxon>Basidiomycota</taxon>
        <taxon>Agaricomycotina</taxon>
        <taxon>Agaricomycetes</taxon>
        <taxon>Agaricomycetidae</taxon>
        <taxon>Agaricales</taxon>
        <taxon>Marasmiineae</taxon>
        <taxon>Marasmiaceae</taxon>
        <taxon>Paramarasmius</taxon>
    </lineage>
</organism>
<comment type="caution">
    <text evidence="3">The sequence shown here is derived from an EMBL/GenBank/DDBJ whole genome shotgun (WGS) entry which is preliminary data.</text>
</comment>
<feature type="transmembrane region" description="Helical" evidence="2">
    <location>
        <begin position="215"/>
        <end position="238"/>
    </location>
</feature>
<keyword evidence="2" id="KW-0472">Membrane</keyword>
<feature type="region of interest" description="Disordered" evidence="1">
    <location>
        <begin position="287"/>
        <end position="350"/>
    </location>
</feature>
<feature type="compositionally biased region" description="Basic and acidic residues" evidence="1">
    <location>
        <begin position="327"/>
        <end position="350"/>
    </location>
</feature>
<proteinExistence type="predicted"/>
<dbReference type="Proteomes" id="UP001383192">
    <property type="component" value="Unassembled WGS sequence"/>
</dbReference>
<feature type="transmembrane region" description="Helical" evidence="2">
    <location>
        <begin position="20"/>
        <end position="39"/>
    </location>
</feature>
<evidence type="ECO:0000256" key="2">
    <source>
        <dbReference type="SAM" id="Phobius"/>
    </source>
</evidence>
<feature type="transmembrane region" description="Helical" evidence="2">
    <location>
        <begin position="46"/>
        <end position="67"/>
    </location>
</feature>
<evidence type="ECO:0000313" key="4">
    <source>
        <dbReference type="Proteomes" id="UP001383192"/>
    </source>
</evidence>
<feature type="transmembrane region" description="Helical" evidence="2">
    <location>
        <begin position="135"/>
        <end position="153"/>
    </location>
</feature>
<evidence type="ECO:0000313" key="3">
    <source>
        <dbReference type="EMBL" id="KAK7047613.1"/>
    </source>
</evidence>
<accession>A0AAW0D4R5</accession>
<dbReference type="EMBL" id="JAYKXP010000019">
    <property type="protein sequence ID" value="KAK7047613.1"/>
    <property type="molecule type" value="Genomic_DNA"/>
</dbReference>
<dbReference type="AlphaFoldDB" id="A0AAW0D4R5"/>
<reference evidence="3 4" key="1">
    <citation type="submission" date="2024-01" db="EMBL/GenBank/DDBJ databases">
        <title>A draft genome for a cacao thread blight-causing isolate of Paramarasmius palmivorus.</title>
        <authorList>
            <person name="Baruah I.K."/>
            <person name="Bukari Y."/>
            <person name="Amoako-Attah I."/>
            <person name="Meinhardt L.W."/>
            <person name="Bailey B.A."/>
            <person name="Cohen S.P."/>
        </authorList>
    </citation>
    <scope>NUCLEOTIDE SEQUENCE [LARGE SCALE GENOMIC DNA]</scope>
    <source>
        <strain evidence="3 4">GH-12</strain>
    </source>
</reference>
<sequence length="350" mass="38569">MPEGIPLDKAEFVGLWVESILYGMNIILFSICIWVLVYYKKRSTGLNVPLLVTAISLFTLCTIRIGIDLGRGIVAFFTFRSNPKGPLAFYEDIGHWTRIFREALYVTNSLVADSLVIYRLYVVWGHNWKITVGPILLLLASSIAGYVAVWEISRVDSGDSIFAKQVADGATTLFALSFGTNVIVTSLIAGRIWYIARRTSLNLGRQHGVKYSRAMVVIIESGALYSVSLFMLLVLFATDNDAQIILFNSVSQIVGIAPTLIIVRVGLGLTAQDNFATVATSKLQHQLTDSAGSSARNRSGNRSNSIPMQIHRVVETRTDDDFQVDLQRSKSSEAGSRDSKTRSYGDPDSV</sequence>
<evidence type="ECO:0000256" key="1">
    <source>
        <dbReference type="SAM" id="MobiDB-lite"/>
    </source>
</evidence>
<gene>
    <name evidence="3" type="ORF">VNI00_006381</name>
</gene>
<feature type="transmembrane region" description="Helical" evidence="2">
    <location>
        <begin position="244"/>
        <end position="263"/>
    </location>
</feature>
<keyword evidence="2" id="KW-1133">Transmembrane helix</keyword>
<protein>
    <submittedName>
        <fullName evidence="3">Uncharacterized protein</fullName>
    </submittedName>
</protein>